<dbReference type="Gene3D" id="3.40.50.1220">
    <property type="entry name" value="TPP-binding domain"/>
    <property type="match status" value="1"/>
</dbReference>
<dbReference type="InterPro" id="IPR047214">
    <property type="entry name" value="TPP_PDC_IPDC"/>
</dbReference>
<dbReference type="CDD" id="cd07038">
    <property type="entry name" value="TPP_PYR_PDC_IPDC_like"/>
    <property type="match status" value="1"/>
</dbReference>
<evidence type="ECO:0000256" key="1">
    <source>
        <dbReference type="ARBA" id="ARBA00001920"/>
    </source>
</evidence>
<evidence type="ECO:0000256" key="4">
    <source>
        <dbReference type="ARBA" id="ARBA00022723"/>
    </source>
</evidence>
<feature type="domain" description="Thiamine pyrophosphate enzyme TPP-binding" evidence="11">
    <location>
        <begin position="379"/>
        <end position="524"/>
    </location>
</feature>
<keyword evidence="8" id="KW-0456">Lyase</keyword>
<evidence type="ECO:0000256" key="5">
    <source>
        <dbReference type="ARBA" id="ARBA00022793"/>
    </source>
</evidence>
<feature type="domain" description="Thiamine pyrophosphate enzyme N-terminal TPP-binding" evidence="12">
    <location>
        <begin position="4"/>
        <end position="107"/>
    </location>
</feature>
<dbReference type="Pfam" id="PF02776">
    <property type="entry name" value="TPP_enzyme_N"/>
    <property type="match status" value="1"/>
</dbReference>
<evidence type="ECO:0000259" key="12">
    <source>
        <dbReference type="Pfam" id="PF02776"/>
    </source>
</evidence>
<dbReference type="SUPFAM" id="SSF52518">
    <property type="entry name" value="Thiamin diphosphate-binding fold (THDP-binding)"/>
    <property type="match status" value="2"/>
</dbReference>
<evidence type="ECO:0000259" key="11">
    <source>
        <dbReference type="Pfam" id="PF02775"/>
    </source>
</evidence>
<gene>
    <name evidence="13" type="ORF">MAY91_08265</name>
</gene>
<dbReference type="CDD" id="cd02005">
    <property type="entry name" value="TPP_PDC_IPDC"/>
    <property type="match status" value="1"/>
</dbReference>
<dbReference type="PANTHER" id="PTHR43452:SF30">
    <property type="entry name" value="PYRUVATE DECARBOXYLASE ISOZYME 1-RELATED"/>
    <property type="match status" value="1"/>
</dbReference>
<evidence type="ECO:0000256" key="8">
    <source>
        <dbReference type="ARBA" id="ARBA00023239"/>
    </source>
</evidence>
<keyword evidence="14" id="KW-1185">Reference proteome</keyword>
<accession>A0ABY8GK46</accession>
<proteinExistence type="inferred from homology"/>
<dbReference type="RefSeq" id="WP_115333702.1">
    <property type="nucleotide sequence ID" value="NZ_AP028097.1"/>
</dbReference>
<evidence type="ECO:0000256" key="6">
    <source>
        <dbReference type="ARBA" id="ARBA00022842"/>
    </source>
</evidence>
<dbReference type="InterPro" id="IPR029035">
    <property type="entry name" value="DHS-like_NAD/FAD-binding_dom"/>
</dbReference>
<keyword evidence="4" id="KW-0479">Metal-binding</keyword>
<evidence type="ECO:0000256" key="3">
    <source>
        <dbReference type="ARBA" id="ARBA00007812"/>
    </source>
</evidence>
<keyword evidence="5" id="KW-0210">Decarboxylase</keyword>
<protein>
    <submittedName>
        <fullName evidence="13">Thiamine pyrophosphate-dependent enzyme</fullName>
    </submittedName>
</protein>
<dbReference type="Pfam" id="PF02775">
    <property type="entry name" value="TPP_enzyme_C"/>
    <property type="match status" value="1"/>
</dbReference>
<dbReference type="InterPro" id="IPR012000">
    <property type="entry name" value="Thiamin_PyroP_enz_cen_dom"/>
</dbReference>
<keyword evidence="7 9" id="KW-0786">Thiamine pyrophosphate</keyword>
<dbReference type="InterPro" id="IPR012001">
    <property type="entry name" value="Thiamin_PyroP_enz_TPP-bd_dom"/>
</dbReference>
<name>A0ABY8GK46_EDWIC</name>
<evidence type="ECO:0000313" key="14">
    <source>
        <dbReference type="Proteomes" id="UP001222680"/>
    </source>
</evidence>
<dbReference type="PANTHER" id="PTHR43452">
    <property type="entry name" value="PYRUVATE DECARBOXYLASE"/>
    <property type="match status" value="1"/>
</dbReference>
<comment type="cofactor">
    <cofactor evidence="1">
        <name>a metal cation</name>
        <dbReference type="ChEBI" id="CHEBI:25213"/>
    </cofactor>
</comment>
<dbReference type="InterPro" id="IPR012110">
    <property type="entry name" value="PDC/IPDC-like"/>
</dbReference>
<evidence type="ECO:0000313" key="13">
    <source>
        <dbReference type="EMBL" id="WFN97899.1"/>
    </source>
</evidence>
<comment type="cofactor">
    <cofactor evidence="2">
        <name>thiamine diphosphate</name>
        <dbReference type="ChEBI" id="CHEBI:58937"/>
    </cofactor>
</comment>
<sequence>MTKTVIQHVLSRLYALGISDIFGVPGDYAFPIGDAVCADTRLRWIGNCNELNAAYAADGYARLRGMSALITTFGVGELSALCGIAGANAESLPLFHLVGMPASGVQAEGKQVHHTLGDGDFTHFYQASTSLVCARAILTPDNCISETERLITAALRYRKPVYIGIPSDYAVMPVILPPPLSSTQIHSDPQTLSEVSDIIAERLNNSRQACALPGIYLQRHDARREALALIEASGLCFATMIMDKSVLDESHPNYIGMYNGHLLNPNVREFVESCDCVLKMGTLMSDFNTGAFTARLNHQHCITVLPESVLIGTSEYHHVLMKDVLEAVTQKVRRKARPDLAPKPQPLAPVSASGAITAPYLYARWQQMLKPHDILVAETGTCSMGLSFVLMPEGATFHNQTLWGAIGWATPAALGAAAAAATQRTILISGEGSHQLTVQEISQFARLELKPLIFILNNNGYLIERLLCKDGDISYNDLAQWQYHQLPEAMGCKGWFSARVATCEALDAAIRQAEKCDCGAYIEVITGKYDASPLAEKMHQSMGSLYQAD</sequence>
<dbReference type="InterPro" id="IPR047213">
    <property type="entry name" value="TPP_PYR_PDC_IPDC-like"/>
</dbReference>
<evidence type="ECO:0000256" key="2">
    <source>
        <dbReference type="ARBA" id="ARBA00001964"/>
    </source>
</evidence>
<evidence type="ECO:0000256" key="7">
    <source>
        <dbReference type="ARBA" id="ARBA00023052"/>
    </source>
</evidence>
<comment type="similarity">
    <text evidence="3 9">Belongs to the TPP enzyme family.</text>
</comment>
<dbReference type="SUPFAM" id="SSF52467">
    <property type="entry name" value="DHS-like NAD/FAD-binding domain"/>
    <property type="match status" value="1"/>
</dbReference>
<keyword evidence="6" id="KW-0460">Magnesium</keyword>
<dbReference type="Proteomes" id="UP001222680">
    <property type="component" value="Chromosome"/>
</dbReference>
<dbReference type="EMBL" id="CP092014">
    <property type="protein sequence ID" value="WFN97899.1"/>
    <property type="molecule type" value="Genomic_DNA"/>
</dbReference>
<dbReference type="Pfam" id="PF00205">
    <property type="entry name" value="TPP_enzyme_M"/>
    <property type="match status" value="1"/>
</dbReference>
<dbReference type="Gene3D" id="3.40.50.970">
    <property type="match status" value="2"/>
</dbReference>
<reference evidence="13 14" key="1">
    <citation type="submission" date="2022-02" db="EMBL/GenBank/DDBJ databases">
        <title>Phenotypic, genotypic and serological characterization of Edwardsiella ictaluri from catfish and ornamental fish species.</title>
        <authorList>
            <person name="Rose D."/>
            <person name="Tekedar H.C."/>
            <person name="Waldbieser G.C."/>
            <person name="Aarattuthodi S."/>
            <person name="Griffin M.J."/>
        </authorList>
    </citation>
    <scope>NUCLEOTIDE SEQUENCE [LARGE SCALE GENOMIC DNA]</scope>
    <source>
        <strain evidence="13 14">13 TAL-140 K3</strain>
    </source>
</reference>
<evidence type="ECO:0000256" key="9">
    <source>
        <dbReference type="RuleBase" id="RU362132"/>
    </source>
</evidence>
<dbReference type="PIRSF" id="PIRSF036565">
    <property type="entry name" value="Pyruvt_ip_decrb"/>
    <property type="match status" value="1"/>
</dbReference>
<organism evidence="13 14">
    <name type="scientific">Edwardsiella ictaluri</name>
    <dbReference type="NCBI Taxonomy" id="67780"/>
    <lineage>
        <taxon>Bacteria</taxon>
        <taxon>Pseudomonadati</taxon>
        <taxon>Pseudomonadota</taxon>
        <taxon>Gammaproteobacteria</taxon>
        <taxon>Enterobacterales</taxon>
        <taxon>Hafniaceae</taxon>
        <taxon>Edwardsiella</taxon>
    </lineage>
</organism>
<feature type="domain" description="Thiamine pyrophosphate enzyme central" evidence="10">
    <location>
        <begin position="199"/>
        <end position="314"/>
    </location>
</feature>
<dbReference type="InterPro" id="IPR029061">
    <property type="entry name" value="THDP-binding"/>
</dbReference>
<evidence type="ECO:0000259" key="10">
    <source>
        <dbReference type="Pfam" id="PF00205"/>
    </source>
</evidence>
<dbReference type="InterPro" id="IPR011766">
    <property type="entry name" value="TPP_enzyme_TPP-bd"/>
</dbReference>